<comment type="caution">
    <text evidence="2">The sequence shown here is derived from an EMBL/GenBank/DDBJ whole genome shotgun (WGS) entry which is preliminary data.</text>
</comment>
<proteinExistence type="predicted"/>
<organism evidence="2 3">
    <name type="scientific">Perkinsus olseni</name>
    <name type="common">Perkinsus atlanticus</name>
    <dbReference type="NCBI Taxonomy" id="32597"/>
    <lineage>
        <taxon>Eukaryota</taxon>
        <taxon>Sar</taxon>
        <taxon>Alveolata</taxon>
        <taxon>Perkinsozoa</taxon>
        <taxon>Perkinsea</taxon>
        <taxon>Perkinsida</taxon>
        <taxon>Perkinsidae</taxon>
        <taxon>Perkinsus</taxon>
    </lineage>
</organism>
<name>A0A7J6LRM5_PEROL</name>
<feature type="compositionally biased region" description="Low complexity" evidence="1">
    <location>
        <begin position="37"/>
        <end position="52"/>
    </location>
</feature>
<dbReference type="OrthoDB" id="10673390at2759"/>
<dbReference type="AlphaFoldDB" id="A0A7J6LRM5"/>
<feature type="region of interest" description="Disordered" evidence="1">
    <location>
        <begin position="24"/>
        <end position="52"/>
    </location>
</feature>
<dbReference type="Proteomes" id="UP000570595">
    <property type="component" value="Unassembled WGS sequence"/>
</dbReference>
<evidence type="ECO:0000313" key="2">
    <source>
        <dbReference type="EMBL" id="KAF4661939.1"/>
    </source>
</evidence>
<accession>A0A7J6LRM5</accession>
<evidence type="ECO:0000256" key="1">
    <source>
        <dbReference type="SAM" id="MobiDB-lite"/>
    </source>
</evidence>
<feature type="region of interest" description="Disordered" evidence="1">
    <location>
        <begin position="371"/>
        <end position="393"/>
    </location>
</feature>
<feature type="compositionally biased region" description="Low complexity" evidence="1">
    <location>
        <begin position="372"/>
        <end position="389"/>
    </location>
</feature>
<sequence>MTLLRYGPTAAVISAIITEIFAPRGRRPTHSRPMPYSRPQESSSLPQSSADSQLEIVDLKEMKKLRKEVQKQKFEEFLGDLSSIDISSTAGEDTCYSTWKGGERGSEGEVTVWAHRESPEKPYHTDCINFHWRLNSTTSGGNSSSPFKTLIPEAEVSGSFQYMSKYYVNLKYFMLTQLEGDGLTCQQQLDRRIHEGLAHFGVYRWAFDTVRKITTNDCGRWEFWSRDEMTNKRGVEMAFVPSTGKIKIIALSVLSFGKMEPPSGYPLHHARADELTERAWPLLTGKYELLPFDLLLACGKAARALLESEGEQITEGGHVTNIVSDTATQRVLGCRRALQKRDWLWVGRLENDKGEFGTWLSLPVLDMPPPAIAQEPQEPATAPEAEAAPSNTRGPKIAWNYRTTLNDESEVADWLKAQGKFGIAYSNSSRNGARVTMYYCACGSPAARRKRAEKNDCLAEGYKLMLH</sequence>
<dbReference type="EMBL" id="JABAHT010000183">
    <property type="protein sequence ID" value="KAF4661939.1"/>
    <property type="molecule type" value="Genomic_DNA"/>
</dbReference>
<reference evidence="2 3" key="1">
    <citation type="submission" date="2020-04" db="EMBL/GenBank/DDBJ databases">
        <title>Perkinsus olseni comparative genomics.</title>
        <authorList>
            <person name="Bogema D.R."/>
        </authorList>
    </citation>
    <scope>NUCLEOTIDE SEQUENCE [LARGE SCALE GENOMIC DNA]</scope>
    <source>
        <strain evidence="2">ATCC PRA-179</strain>
    </source>
</reference>
<protein>
    <submittedName>
        <fullName evidence="2">Uncharacterized protein</fullName>
    </submittedName>
</protein>
<gene>
    <name evidence="2" type="ORF">FOZ61_002861</name>
</gene>
<evidence type="ECO:0000313" key="3">
    <source>
        <dbReference type="Proteomes" id="UP000570595"/>
    </source>
</evidence>